<dbReference type="Gene3D" id="3.20.20.70">
    <property type="entry name" value="Aldolase class I"/>
    <property type="match status" value="1"/>
</dbReference>
<feature type="binding site" evidence="11">
    <location>
        <position position="176"/>
    </location>
    <ligand>
        <name>substrate</name>
    </ligand>
</feature>
<dbReference type="EC" id="1.3.5.2" evidence="11"/>
<feature type="binding site" evidence="11">
    <location>
        <position position="171"/>
    </location>
    <ligand>
        <name>substrate</name>
    </ligand>
</feature>
<dbReference type="NCBIfam" id="NF003644">
    <property type="entry name" value="PRK05286.1-1"/>
    <property type="match status" value="1"/>
</dbReference>
<evidence type="ECO:0000256" key="8">
    <source>
        <dbReference type="ARBA" id="ARBA00023002"/>
    </source>
</evidence>
<evidence type="ECO:0000313" key="14">
    <source>
        <dbReference type="Proteomes" id="UP000832011"/>
    </source>
</evidence>
<keyword evidence="6 11" id="KW-0288">FMN</keyword>
<comment type="subunit">
    <text evidence="11">Monomer.</text>
</comment>
<feature type="binding site" evidence="11">
    <location>
        <position position="216"/>
    </location>
    <ligand>
        <name>FMN</name>
        <dbReference type="ChEBI" id="CHEBI:58210"/>
    </ligand>
</feature>
<keyword evidence="11" id="KW-1003">Cell membrane</keyword>
<feature type="domain" description="Dihydroorotate dehydrogenase catalytic" evidence="12">
    <location>
        <begin position="47"/>
        <end position="334"/>
    </location>
</feature>
<keyword evidence="9 11" id="KW-0472">Membrane</keyword>
<dbReference type="NCBIfam" id="TIGR01036">
    <property type="entry name" value="pyrD_sub2"/>
    <property type="match status" value="1"/>
</dbReference>
<comment type="similarity">
    <text evidence="4 11">Belongs to the dihydroorotate dehydrogenase family. Type 2 subfamily.</text>
</comment>
<keyword evidence="14" id="KW-1185">Reference proteome</keyword>
<feature type="binding site" evidence="11">
    <location>
        <begin position="110"/>
        <end position="114"/>
    </location>
    <ligand>
        <name>substrate</name>
    </ligand>
</feature>
<gene>
    <name evidence="11" type="primary">pyrD</name>
    <name evidence="13" type="ORF">LVJ82_06620</name>
</gene>
<dbReference type="GO" id="GO:0106430">
    <property type="term" value="F:dihydroorotate dehydrogenase (quinone) activity"/>
    <property type="evidence" value="ECO:0007669"/>
    <property type="project" value="UniProtKB-EC"/>
</dbReference>
<protein>
    <recommendedName>
        <fullName evidence="11">Dihydroorotate dehydrogenase (quinone)</fullName>
        <ecNumber evidence="11">1.3.5.2</ecNumber>
    </recommendedName>
    <alternativeName>
        <fullName evidence="11">DHOdehase</fullName>
        <shortName evidence="11">DHOD</shortName>
        <shortName evidence="11">DHODase</shortName>
    </alternativeName>
    <alternativeName>
        <fullName evidence="11">Dihydroorotate oxidase</fullName>
    </alternativeName>
</protein>
<feature type="binding site" evidence="11">
    <location>
        <position position="171"/>
    </location>
    <ligand>
        <name>FMN</name>
        <dbReference type="ChEBI" id="CHEBI:58210"/>
    </ligand>
</feature>
<proteinExistence type="inferred from homology"/>
<dbReference type="InterPro" id="IPR005719">
    <property type="entry name" value="Dihydroorotate_DH_2"/>
</dbReference>
<feature type="binding site" evidence="11">
    <location>
        <position position="138"/>
    </location>
    <ligand>
        <name>FMN</name>
        <dbReference type="ChEBI" id="CHEBI:58210"/>
    </ligand>
</feature>
<feature type="binding site" evidence="11">
    <location>
        <position position="65"/>
    </location>
    <ligand>
        <name>substrate</name>
    </ligand>
</feature>
<sequence>MYSLIKPLLFQFDAEKAHHLTLDNLQRAHRFGLLSHFGNKVMPCPSTLMGLSLKNPVGLAAGLDKNGEYIDALAALGFGFIEIGTITPRPQDGNPKPRLFRLPEHQAIINRMGFNNHGVDALIANVKRAKFQGVLGINIGKNATTPIENAVDDYLTCLTKVYDYASYITVNISSPNTKNLRALQSEDELSKLLGALKDEQARLQQQRGRYVPMAVKIAPDLNLEEIEAIAQVVTQVEMDGVIATNTTIDKSSLGNHPLAGEAGGLSGLPVRAQSEYVLQHLVYALKGKLPVIGVGGIVAGQDAATKKRLGASAVQVYSGMIYQGPSLIADCVREWVHTR</sequence>
<comment type="cofactor">
    <cofactor evidence="11">
        <name>FMN</name>
        <dbReference type="ChEBI" id="CHEBI:58210"/>
    </cofactor>
    <text evidence="11">Binds 1 FMN per subunit.</text>
</comment>
<evidence type="ECO:0000256" key="9">
    <source>
        <dbReference type="ARBA" id="ARBA00023136"/>
    </source>
</evidence>
<evidence type="ECO:0000256" key="11">
    <source>
        <dbReference type="HAMAP-Rule" id="MF_00225"/>
    </source>
</evidence>
<reference evidence="13 14" key="1">
    <citation type="journal article" date="2022" name="Res Sq">
        <title>Evolution of multicellular longitudinally dividing oral cavity symbionts (Neisseriaceae).</title>
        <authorList>
            <person name="Nyongesa S."/>
            <person name="Weber P."/>
            <person name="Bernet E."/>
            <person name="Pullido F."/>
            <person name="Nieckarz M."/>
            <person name="Delaby M."/>
            <person name="Nieves C."/>
            <person name="Viehboeck T."/>
            <person name="Krause N."/>
            <person name="Rivera-Millot A."/>
            <person name="Nakamura A."/>
            <person name="Vischer N."/>
            <person name="VanNieuwenhze M."/>
            <person name="Brun Y."/>
            <person name="Cava F."/>
            <person name="Bulgheresi S."/>
            <person name="Veyrier F."/>
        </authorList>
    </citation>
    <scope>NUCLEOTIDE SEQUENCE [LARGE SCALE GENOMIC DNA]</scope>
    <source>
        <strain evidence="13 14">SN4</strain>
    </source>
</reference>
<keyword evidence="8 11" id="KW-0560">Oxidoreductase</keyword>
<dbReference type="InterPro" id="IPR012135">
    <property type="entry name" value="Dihydroorotate_DH_1_2"/>
</dbReference>
<dbReference type="PANTHER" id="PTHR48109:SF4">
    <property type="entry name" value="DIHYDROOROTATE DEHYDROGENASE (QUINONE), MITOCHONDRIAL"/>
    <property type="match status" value="1"/>
</dbReference>
<evidence type="ECO:0000256" key="4">
    <source>
        <dbReference type="ARBA" id="ARBA00005359"/>
    </source>
</evidence>
<dbReference type="NCBIfam" id="NF003645">
    <property type="entry name" value="PRK05286.1-2"/>
    <property type="match status" value="1"/>
</dbReference>
<evidence type="ECO:0000256" key="7">
    <source>
        <dbReference type="ARBA" id="ARBA00022975"/>
    </source>
</evidence>
<feature type="binding site" evidence="11">
    <location>
        <begin position="317"/>
        <end position="318"/>
    </location>
    <ligand>
        <name>FMN</name>
        <dbReference type="ChEBI" id="CHEBI:58210"/>
    </ligand>
</feature>
<dbReference type="InterPro" id="IPR013785">
    <property type="entry name" value="Aldolase_TIM"/>
</dbReference>
<feature type="binding site" evidence="11">
    <location>
        <begin position="61"/>
        <end position="65"/>
    </location>
    <ligand>
        <name>FMN</name>
        <dbReference type="ChEBI" id="CHEBI:58210"/>
    </ligand>
</feature>
<evidence type="ECO:0000256" key="3">
    <source>
        <dbReference type="ARBA" id="ARBA00005161"/>
    </source>
</evidence>
<feature type="binding site" evidence="11">
    <location>
        <position position="267"/>
    </location>
    <ligand>
        <name>FMN</name>
        <dbReference type="ChEBI" id="CHEBI:58210"/>
    </ligand>
</feature>
<dbReference type="Pfam" id="PF01180">
    <property type="entry name" value="DHO_dh"/>
    <property type="match status" value="1"/>
</dbReference>
<evidence type="ECO:0000256" key="1">
    <source>
        <dbReference type="ARBA" id="ARBA00003125"/>
    </source>
</evidence>
<feature type="binding site" evidence="11">
    <location>
        <position position="244"/>
    </location>
    <ligand>
        <name>FMN</name>
        <dbReference type="ChEBI" id="CHEBI:58210"/>
    </ligand>
</feature>
<accession>A0ABY4E4F4</accession>
<keyword evidence="5 11" id="KW-0285">Flavoprotein</keyword>
<comment type="pathway">
    <text evidence="3 11">Pyrimidine metabolism; UMP biosynthesis via de novo pathway; orotate from (S)-dihydroorotate (quinone route): step 1/1.</text>
</comment>
<keyword evidence="7 11" id="KW-0665">Pyrimidine biosynthesis</keyword>
<dbReference type="PIRSF" id="PIRSF000164">
    <property type="entry name" value="DHO_oxidase"/>
    <property type="match status" value="1"/>
</dbReference>
<feature type="binding site" evidence="11">
    <location>
        <position position="296"/>
    </location>
    <ligand>
        <name>FMN</name>
        <dbReference type="ChEBI" id="CHEBI:58210"/>
    </ligand>
</feature>
<dbReference type="Proteomes" id="UP000832011">
    <property type="component" value="Chromosome"/>
</dbReference>
<dbReference type="RefSeq" id="WP_058305103.1">
    <property type="nucleotide sequence ID" value="NZ_CABKVG010000005.1"/>
</dbReference>
<evidence type="ECO:0000256" key="6">
    <source>
        <dbReference type="ARBA" id="ARBA00022643"/>
    </source>
</evidence>
<dbReference type="InterPro" id="IPR050074">
    <property type="entry name" value="DHO_dehydrogenase"/>
</dbReference>
<evidence type="ECO:0000256" key="10">
    <source>
        <dbReference type="ARBA" id="ARBA00048639"/>
    </source>
</evidence>
<dbReference type="PROSITE" id="PS00911">
    <property type="entry name" value="DHODEHASE_1"/>
    <property type="match status" value="1"/>
</dbReference>
<dbReference type="InterPro" id="IPR005720">
    <property type="entry name" value="Dihydroorotate_DH_cat"/>
</dbReference>
<name>A0ABY4E4F4_9NEIS</name>
<dbReference type="HAMAP" id="MF_00225">
    <property type="entry name" value="DHO_dh_type2"/>
    <property type="match status" value="1"/>
</dbReference>
<dbReference type="EMBL" id="CP091511">
    <property type="protein sequence ID" value="UOO90640.1"/>
    <property type="molecule type" value="Genomic_DNA"/>
</dbReference>
<feature type="active site" description="Nucleophile" evidence="11">
    <location>
        <position position="174"/>
    </location>
</feature>
<comment type="function">
    <text evidence="1 11">Catalyzes the conversion of dihydroorotate to orotate with quinone as electron acceptor.</text>
</comment>
<dbReference type="InterPro" id="IPR001295">
    <property type="entry name" value="Dihydroorotate_DH_CS"/>
</dbReference>
<comment type="subcellular location">
    <subcellularLocation>
        <location evidence="11">Cell membrane</location>
        <topology evidence="11">Peripheral membrane protein</topology>
    </subcellularLocation>
    <subcellularLocation>
        <location evidence="2">Membrane</location>
    </subcellularLocation>
</comment>
<evidence type="ECO:0000256" key="2">
    <source>
        <dbReference type="ARBA" id="ARBA00004370"/>
    </source>
</evidence>
<organism evidence="13 14">
    <name type="scientific">Vitreoscilla massiliensis</name>
    <dbReference type="NCBI Taxonomy" id="1689272"/>
    <lineage>
        <taxon>Bacteria</taxon>
        <taxon>Pseudomonadati</taxon>
        <taxon>Pseudomonadota</taxon>
        <taxon>Betaproteobacteria</taxon>
        <taxon>Neisseriales</taxon>
        <taxon>Neisseriaceae</taxon>
        <taxon>Vitreoscilla</taxon>
    </lineage>
</organism>
<dbReference type="CDD" id="cd04738">
    <property type="entry name" value="DHOD_2_like"/>
    <property type="match status" value="1"/>
</dbReference>
<dbReference type="NCBIfam" id="NF003646">
    <property type="entry name" value="PRK05286.1-4"/>
    <property type="match status" value="1"/>
</dbReference>
<feature type="binding site" evidence="11">
    <location>
        <position position="85"/>
    </location>
    <ligand>
        <name>FMN</name>
        <dbReference type="ChEBI" id="CHEBI:58210"/>
    </ligand>
</feature>
<dbReference type="PANTHER" id="PTHR48109">
    <property type="entry name" value="DIHYDROOROTATE DEHYDROGENASE (QUINONE), MITOCHONDRIAL-RELATED"/>
    <property type="match status" value="1"/>
</dbReference>
<evidence type="ECO:0000313" key="13">
    <source>
        <dbReference type="EMBL" id="UOO90640.1"/>
    </source>
</evidence>
<evidence type="ECO:0000259" key="12">
    <source>
        <dbReference type="Pfam" id="PF01180"/>
    </source>
</evidence>
<dbReference type="SUPFAM" id="SSF51395">
    <property type="entry name" value="FMN-linked oxidoreductases"/>
    <property type="match status" value="1"/>
</dbReference>
<dbReference type="NCBIfam" id="NF003652">
    <property type="entry name" value="PRK05286.2-5"/>
    <property type="match status" value="1"/>
</dbReference>
<evidence type="ECO:0000256" key="5">
    <source>
        <dbReference type="ARBA" id="ARBA00022630"/>
    </source>
</evidence>
<feature type="binding site" evidence="11">
    <location>
        <begin position="245"/>
        <end position="246"/>
    </location>
    <ligand>
        <name>substrate</name>
    </ligand>
</feature>
<comment type="catalytic activity">
    <reaction evidence="10 11">
        <text>(S)-dihydroorotate + a quinone = orotate + a quinol</text>
        <dbReference type="Rhea" id="RHEA:30187"/>
        <dbReference type="ChEBI" id="CHEBI:24646"/>
        <dbReference type="ChEBI" id="CHEBI:30839"/>
        <dbReference type="ChEBI" id="CHEBI:30864"/>
        <dbReference type="ChEBI" id="CHEBI:132124"/>
        <dbReference type="EC" id="1.3.5.2"/>
    </reaction>
</comment>